<dbReference type="InterPro" id="IPR015424">
    <property type="entry name" value="PyrdxlP-dep_Trfase"/>
</dbReference>
<evidence type="ECO:0000313" key="8">
    <source>
        <dbReference type="Proteomes" id="UP000216752"/>
    </source>
</evidence>
<evidence type="ECO:0000256" key="3">
    <source>
        <dbReference type="ARBA" id="ARBA00023015"/>
    </source>
</evidence>
<dbReference type="InterPro" id="IPR051446">
    <property type="entry name" value="HTH_trans_reg/aminotransferase"/>
</dbReference>
<feature type="domain" description="HTH gntR-type" evidence="6">
    <location>
        <begin position="19"/>
        <end position="87"/>
    </location>
</feature>
<dbReference type="InterPro" id="IPR015421">
    <property type="entry name" value="PyrdxlP-dep_Trfase_major"/>
</dbReference>
<evidence type="ECO:0000256" key="1">
    <source>
        <dbReference type="ARBA" id="ARBA00005384"/>
    </source>
</evidence>
<dbReference type="PANTHER" id="PTHR46577">
    <property type="entry name" value="HTH-TYPE TRANSCRIPTIONAL REGULATORY PROTEIN GABR"/>
    <property type="match status" value="1"/>
</dbReference>
<dbReference type="SMART" id="SM00345">
    <property type="entry name" value="HTH_GNTR"/>
    <property type="match status" value="1"/>
</dbReference>
<dbReference type="Gene3D" id="3.40.640.10">
    <property type="entry name" value="Type I PLP-dependent aspartate aminotransferase-like (Major domain)"/>
    <property type="match status" value="1"/>
</dbReference>
<dbReference type="InterPro" id="IPR004839">
    <property type="entry name" value="Aminotransferase_I/II_large"/>
</dbReference>
<dbReference type="Gene3D" id="1.10.10.10">
    <property type="entry name" value="Winged helix-like DNA-binding domain superfamily/Winged helix DNA-binding domain"/>
    <property type="match status" value="1"/>
</dbReference>
<evidence type="ECO:0000256" key="2">
    <source>
        <dbReference type="ARBA" id="ARBA00022898"/>
    </source>
</evidence>
<proteinExistence type="inferred from homology"/>
<dbReference type="InterPro" id="IPR000524">
    <property type="entry name" value="Tscrpt_reg_HTH_GntR"/>
</dbReference>
<reference evidence="7" key="1">
    <citation type="submission" date="2024-05" db="EMBL/GenBank/DDBJ databases">
        <title>Isolation and characterization of Sporomusa carbonis sp. nov., a carboxydotrophic hydrogenogen in the genus of Sporomusa isolated from a charcoal burning pile.</title>
        <authorList>
            <person name="Boeer T."/>
            <person name="Rosenbaum F."/>
            <person name="Eysell L."/>
            <person name="Mueller V."/>
            <person name="Daniel R."/>
            <person name="Poehlein A."/>
        </authorList>
    </citation>
    <scope>NUCLEOTIDE SEQUENCE [LARGE SCALE GENOMIC DNA]</scope>
    <source>
        <strain evidence="7">DSM 10669</strain>
    </source>
</reference>
<dbReference type="CDD" id="cd00609">
    <property type="entry name" value="AAT_like"/>
    <property type="match status" value="1"/>
</dbReference>
<dbReference type="InterPro" id="IPR036390">
    <property type="entry name" value="WH_DNA-bd_sf"/>
</dbReference>
<organism evidence="7 8">
    <name type="scientific">Sporomusa silvacetica DSM 10669</name>
    <dbReference type="NCBI Taxonomy" id="1123289"/>
    <lineage>
        <taxon>Bacteria</taxon>
        <taxon>Bacillati</taxon>
        <taxon>Bacillota</taxon>
        <taxon>Negativicutes</taxon>
        <taxon>Selenomonadales</taxon>
        <taxon>Sporomusaceae</taxon>
        <taxon>Sporomusa</taxon>
    </lineage>
</organism>
<keyword evidence="5" id="KW-0804">Transcription</keyword>
<evidence type="ECO:0000256" key="4">
    <source>
        <dbReference type="ARBA" id="ARBA00023125"/>
    </source>
</evidence>
<dbReference type="EMBL" id="CP155573">
    <property type="protein sequence ID" value="XFO68329.1"/>
    <property type="molecule type" value="Genomic_DNA"/>
</dbReference>
<keyword evidence="4" id="KW-0238">DNA-binding</keyword>
<dbReference type="SUPFAM" id="SSF53383">
    <property type="entry name" value="PLP-dependent transferases"/>
    <property type="match status" value="1"/>
</dbReference>
<dbReference type="PROSITE" id="PS50949">
    <property type="entry name" value="HTH_GNTR"/>
    <property type="match status" value="1"/>
</dbReference>
<dbReference type="Proteomes" id="UP000216752">
    <property type="component" value="Chromosome"/>
</dbReference>
<dbReference type="EC" id="2.6.1.83" evidence="7"/>
<dbReference type="PANTHER" id="PTHR46577:SF1">
    <property type="entry name" value="HTH-TYPE TRANSCRIPTIONAL REGULATORY PROTEIN GABR"/>
    <property type="match status" value="1"/>
</dbReference>
<keyword evidence="2" id="KW-0663">Pyridoxal phosphate</keyword>
<dbReference type="Pfam" id="PF00155">
    <property type="entry name" value="Aminotran_1_2"/>
    <property type="match status" value="1"/>
</dbReference>
<protein>
    <submittedName>
        <fullName evidence="7">LL-diaminopimelate aminotransferase</fullName>
        <ecNumber evidence="7">2.6.1.83</ecNumber>
    </submittedName>
</protein>
<dbReference type="RefSeq" id="WP_094604106.1">
    <property type="nucleotide sequence ID" value="NZ_CP155573.1"/>
</dbReference>
<accession>A0ABZ3IRT2</accession>
<dbReference type="InterPro" id="IPR015422">
    <property type="entry name" value="PyrdxlP-dep_Trfase_small"/>
</dbReference>
<name>A0ABZ3IRT2_9FIRM</name>
<evidence type="ECO:0000256" key="5">
    <source>
        <dbReference type="ARBA" id="ARBA00023163"/>
    </source>
</evidence>
<evidence type="ECO:0000313" key="7">
    <source>
        <dbReference type="EMBL" id="XFO68329.1"/>
    </source>
</evidence>
<gene>
    <name evidence="7" type="primary">dapL_4</name>
    <name evidence="7" type="ORF">SPSIL_045520</name>
</gene>
<keyword evidence="7" id="KW-0032">Aminotransferase</keyword>
<dbReference type="GO" id="GO:0010285">
    <property type="term" value="F:L,L-diaminopimelate aminotransferase activity"/>
    <property type="evidence" value="ECO:0007669"/>
    <property type="project" value="UniProtKB-EC"/>
</dbReference>
<keyword evidence="3" id="KW-0805">Transcription regulation</keyword>
<dbReference type="InterPro" id="IPR036388">
    <property type="entry name" value="WH-like_DNA-bd_sf"/>
</dbReference>
<dbReference type="Gene3D" id="3.90.1150.10">
    <property type="entry name" value="Aspartate Aminotransferase, domain 1"/>
    <property type="match status" value="1"/>
</dbReference>
<dbReference type="CDD" id="cd07377">
    <property type="entry name" value="WHTH_GntR"/>
    <property type="match status" value="1"/>
</dbReference>
<dbReference type="SUPFAM" id="SSF46785">
    <property type="entry name" value="Winged helix' DNA-binding domain"/>
    <property type="match status" value="1"/>
</dbReference>
<dbReference type="Pfam" id="PF00392">
    <property type="entry name" value="GntR"/>
    <property type="match status" value="1"/>
</dbReference>
<evidence type="ECO:0000259" key="6">
    <source>
        <dbReference type="PROSITE" id="PS50949"/>
    </source>
</evidence>
<comment type="similarity">
    <text evidence="1">In the C-terminal section; belongs to the class-I pyridoxal-phosphate-dependent aminotransferase family.</text>
</comment>
<sequence>MTQEFLEFVSIQLIKNSKISLYVQLYDHLRELIISGKLSYGYLLPPVRKLAVFLAVNPGTVVNAYKLLEQNGYIFSRAGSGSYVAEILVNGDTEYQPAAVIEIEPLPPVTVHPGKNCLDFATVMPPPDLLPIDDFKNLLIEVLDRDQGKAFSYQDSQGFEPLRQAISTYLKEQGIKAQANNVQIISGAQQGIDIVAKAVLNYGDYVFTENPTYPGAIAAFRSRGAKIVEINMESDGINIQELEAKIRSFRPKLIYVMANIQNPTGYSYSLGKRNRLIGLARRYNVLILEDDYISELDVSDAPLAPLKALDRDQRVIYLKSFSKIFMPGLRLAFLLMPPSMVAKVLASKHNSDISTSGLTQRAFDLYLRKGIWQRHIAAIRRIYLERYQTTLAAIEQFLPPAVTCHRPRGGLTCWLALPEGVSAQQVVEAAQQQGVLLTPGTAFFPRHAPDRFIRLSFAVVCSEEILQGVRILGEIISQYCLRNIGK</sequence>
<keyword evidence="7" id="KW-0808">Transferase</keyword>
<keyword evidence="8" id="KW-1185">Reference proteome</keyword>